<evidence type="ECO:0000256" key="1">
    <source>
        <dbReference type="ARBA" id="ARBA00004123"/>
    </source>
</evidence>
<comment type="subcellular location">
    <subcellularLocation>
        <location evidence="1">Nucleus</location>
    </subcellularLocation>
</comment>
<keyword evidence="3" id="KW-0238">DNA-binding</keyword>
<dbReference type="Proteomes" id="UP001163105">
    <property type="component" value="Unassembled WGS sequence"/>
</dbReference>
<dbReference type="GO" id="GO:0043565">
    <property type="term" value="F:sequence-specific DNA binding"/>
    <property type="evidence" value="ECO:0007669"/>
    <property type="project" value="TreeGrafter"/>
</dbReference>
<dbReference type="CDD" id="cd12148">
    <property type="entry name" value="fungal_TF_MHR"/>
    <property type="match status" value="1"/>
</dbReference>
<evidence type="ECO:0000256" key="4">
    <source>
        <dbReference type="ARBA" id="ARBA00023163"/>
    </source>
</evidence>
<reference evidence="6" key="1">
    <citation type="submission" date="2023-01" db="EMBL/GenBank/DDBJ databases">
        <title>The growth and conidiation of Purpureocillium lavendulum are regulated by nitrogen source and histone H3K14 acetylation.</title>
        <authorList>
            <person name="Tang P."/>
            <person name="Han J."/>
            <person name="Zhang C."/>
            <person name="Tang P."/>
            <person name="Qi F."/>
            <person name="Zhang K."/>
            <person name="Liang L."/>
        </authorList>
    </citation>
    <scope>NUCLEOTIDE SEQUENCE</scope>
    <source>
        <strain evidence="6">YMF1.00683</strain>
    </source>
</reference>
<protein>
    <submittedName>
        <fullName evidence="6">C6 transcription factor</fullName>
    </submittedName>
</protein>
<keyword evidence="5" id="KW-0539">Nucleus</keyword>
<dbReference type="EMBL" id="JAQHRD010000004">
    <property type="protein sequence ID" value="KAJ6442455.1"/>
    <property type="molecule type" value="Genomic_DNA"/>
</dbReference>
<keyword evidence="2" id="KW-0805">Transcription regulation</keyword>
<dbReference type="GO" id="GO:0045944">
    <property type="term" value="P:positive regulation of transcription by RNA polymerase II"/>
    <property type="evidence" value="ECO:0007669"/>
    <property type="project" value="TreeGrafter"/>
</dbReference>
<proteinExistence type="predicted"/>
<evidence type="ECO:0000313" key="6">
    <source>
        <dbReference type="EMBL" id="KAJ6442455.1"/>
    </source>
</evidence>
<evidence type="ECO:0000256" key="5">
    <source>
        <dbReference type="ARBA" id="ARBA00023242"/>
    </source>
</evidence>
<evidence type="ECO:0000256" key="2">
    <source>
        <dbReference type="ARBA" id="ARBA00023015"/>
    </source>
</evidence>
<keyword evidence="4" id="KW-0804">Transcription</keyword>
<organism evidence="6 7">
    <name type="scientific">Purpureocillium lavendulum</name>
    <dbReference type="NCBI Taxonomy" id="1247861"/>
    <lineage>
        <taxon>Eukaryota</taxon>
        <taxon>Fungi</taxon>
        <taxon>Dikarya</taxon>
        <taxon>Ascomycota</taxon>
        <taxon>Pezizomycotina</taxon>
        <taxon>Sordariomycetes</taxon>
        <taxon>Hypocreomycetidae</taxon>
        <taxon>Hypocreales</taxon>
        <taxon>Ophiocordycipitaceae</taxon>
        <taxon>Purpureocillium</taxon>
    </lineage>
</organism>
<evidence type="ECO:0000256" key="3">
    <source>
        <dbReference type="ARBA" id="ARBA00023125"/>
    </source>
</evidence>
<dbReference type="InterPro" id="IPR051711">
    <property type="entry name" value="Stress_Response_Reg"/>
</dbReference>
<comment type="caution">
    <text evidence="6">The sequence shown here is derived from an EMBL/GenBank/DDBJ whole genome shotgun (WGS) entry which is preliminary data.</text>
</comment>
<dbReference type="GO" id="GO:0005634">
    <property type="term" value="C:nucleus"/>
    <property type="evidence" value="ECO:0007669"/>
    <property type="project" value="UniProtKB-SubCell"/>
</dbReference>
<gene>
    <name evidence="6" type="ORF">O9K51_06014</name>
</gene>
<keyword evidence="7" id="KW-1185">Reference proteome</keyword>
<dbReference type="PANTHER" id="PTHR47540:SF6">
    <property type="entry name" value="ZN(II)2CYS6 TRANSCRIPTION FACTOR (EUROFUNG)"/>
    <property type="match status" value="1"/>
</dbReference>
<name>A0AB34FWN9_9HYPO</name>
<dbReference type="AlphaFoldDB" id="A0AB34FWN9"/>
<accession>A0AB34FWN9</accession>
<dbReference type="PANTHER" id="PTHR47540">
    <property type="entry name" value="THIAMINE REPRESSIBLE GENES REGULATORY PROTEIN THI5"/>
    <property type="match status" value="1"/>
</dbReference>
<evidence type="ECO:0000313" key="7">
    <source>
        <dbReference type="Proteomes" id="UP001163105"/>
    </source>
</evidence>
<sequence length="234" mass="26001">MATYVRDLWWTLYIMDRHFSSSVGLPMSVQDSDITTPVNPPGLGTAVDSARSLQANLSHLMSVILTTVYKPSVTELATFLDQTRSILHTLAHHAQDIERIISTKFHKSAGTMPRDTRLLTLLYHQCVIFATRPLLLSVMQERLDLLGFPGDENWTDFLAQTGAVISTGIKSAAKTLQILTSEYSVLDGFLPYDVEFTFGAALNLTMAHALFPDETAWPVLDGQSYATWRAFAMS</sequence>